<sequence length="126" mass="14561">MTKKEAIELARQTGWTKADAERAFSNFTGDISKKDFYIALTEFAGSELKQRQRLQASQKSEVTKKNKQIKKIELDHAAKIEDYQNDLSKEREFWRKLLSGVYSKAKEEWGFSNPLIEKILSEDNAA</sequence>
<gene>
    <name evidence="1" type="ORF">ABWT76_001229</name>
</gene>
<name>A0AAU8JGP4_9CYAN</name>
<proteinExistence type="predicted"/>
<protein>
    <submittedName>
        <fullName evidence="1">Uncharacterized protein</fullName>
    </submittedName>
</protein>
<dbReference type="RefSeq" id="WP_054469674.1">
    <property type="nucleotide sequence ID" value="NZ_CP159837.1"/>
</dbReference>
<dbReference type="AlphaFoldDB" id="A0AAU8JGP4"/>
<organism evidence="1">
    <name type="scientific">Planktothricoides raciborskii GIHE-MW2</name>
    <dbReference type="NCBI Taxonomy" id="2792601"/>
    <lineage>
        <taxon>Bacteria</taxon>
        <taxon>Bacillati</taxon>
        <taxon>Cyanobacteriota</taxon>
        <taxon>Cyanophyceae</taxon>
        <taxon>Oscillatoriophycideae</taxon>
        <taxon>Oscillatoriales</taxon>
        <taxon>Oscillatoriaceae</taxon>
        <taxon>Planktothricoides</taxon>
    </lineage>
</organism>
<evidence type="ECO:0000313" key="1">
    <source>
        <dbReference type="EMBL" id="XCM38383.1"/>
    </source>
</evidence>
<reference evidence="1" key="1">
    <citation type="submission" date="2024-07" db="EMBL/GenBank/DDBJ databases">
        <authorList>
            <person name="Kim Y.J."/>
            <person name="Jeong J.Y."/>
        </authorList>
    </citation>
    <scope>NUCLEOTIDE SEQUENCE</scope>
    <source>
        <strain evidence="1">GIHE-MW2</strain>
    </source>
</reference>
<dbReference type="EMBL" id="CP159837">
    <property type="protein sequence ID" value="XCM38383.1"/>
    <property type="molecule type" value="Genomic_DNA"/>
</dbReference>
<accession>A0AAU8JGP4</accession>